<feature type="domain" description="SWIM-type" evidence="8">
    <location>
        <begin position="49"/>
        <end position="82"/>
    </location>
</feature>
<feature type="region of interest" description="Disordered" evidence="5">
    <location>
        <begin position="494"/>
        <end position="550"/>
    </location>
</feature>
<dbReference type="PROSITE" id="PS50089">
    <property type="entry name" value="ZF_RING_2"/>
    <property type="match status" value="2"/>
</dbReference>
<accession>A0A3S0ZX32</accession>
<dbReference type="InterPro" id="IPR013083">
    <property type="entry name" value="Znf_RING/FYVE/PHD"/>
</dbReference>
<dbReference type="PROSITE" id="PS50135">
    <property type="entry name" value="ZF_ZZ_2"/>
    <property type="match status" value="1"/>
</dbReference>
<dbReference type="PANTHER" id="PTHR21540">
    <property type="entry name" value="RING FINGER AND SWIM DOMAIN-CONTAINING PROTEIN 2"/>
    <property type="match status" value="1"/>
</dbReference>
<dbReference type="SUPFAM" id="SSF57850">
    <property type="entry name" value="RING/U-box"/>
    <property type="match status" value="3"/>
</dbReference>
<feature type="domain" description="RING-type" evidence="6">
    <location>
        <begin position="354"/>
        <end position="395"/>
    </location>
</feature>
<evidence type="ECO:0000256" key="1">
    <source>
        <dbReference type="ARBA" id="ARBA00022723"/>
    </source>
</evidence>
<evidence type="ECO:0000313" key="10">
    <source>
        <dbReference type="Proteomes" id="UP000271974"/>
    </source>
</evidence>
<feature type="region of interest" description="Disordered" evidence="5">
    <location>
        <begin position="408"/>
        <end position="431"/>
    </location>
</feature>
<name>A0A3S0ZX32_ELYCH</name>
<evidence type="ECO:0000256" key="5">
    <source>
        <dbReference type="SAM" id="MobiDB-lite"/>
    </source>
</evidence>
<dbReference type="STRING" id="188477.A0A3S0ZX32"/>
<evidence type="ECO:0000256" key="4">
    <source>
        <dbReference type="PROSITE-ProRule" id="PRU00228"/>
    </source>
</evidence>
<dbReference type="InterPro" id="IPR001841">
    <property type="entry name" value="Znf_RING"/>
</dbReference>
<dbReference type="PROSITE" id="PS50966">
    <property type="entry name" value="ZF_SWIM"/>
    <property type="match status" value="1"/>
</dbReference>
<dbReference type="InterPro" id="IPR043145">
    <property type="entry name" value="Znf_ZZ_sf"/>
</dbReference>
<feature type="region of interest" description="Disordered" evidence="5">
    <location>
        <begin position="445"/>
        <end position="472"/>
    </location>
</feature>
<dbReference type="InterPro" id="IPR007527">
    <property type="entry name" value="Znf_SWIM"/>
</dbReference>
<feature type="region of interest" description="Disordered" evidence="5">
    <location>
        <begin position="652"/>
        <end position="707"/>
    </location>
</feature>
<evidence type="ECO:0000259" key="6">
    <source>
        <dbReference type="PROSITE" id="PS50089"/>
    </source>
</evidence>
<dbReference type="CDD" id="cd16486">
    <property type="entry name" value="mRING-H2-C3H2C2D_ZSWM2"/>
    <property type="match status" value="1"/>
</dbReference>
<dbReference type="PANTHER" id="PTHR21540:SF3">
    <property type="entry name" value="E3 UBIQUITIN-PROTEIN LIGASE ZSWIM2"/>
    <property type="match status" value="1"/>
</dbReference>
<comment type="caution">
    <text evidence="9">The sequence shown here is derived from an EMBL/GenBank/DDBJ whole genome shotgun (WGS) entry which is preliminary data.</text>
</comment>
<dbReference type="Pfam" id="PF04434">
    <property type="entry name" value="SWIM"/>
    <property type="match status" value="1"/>
</dbReference>
<organism evidence="9 10">
    <name type="scientific">Elysia chlorotica</name>
    <name type="common">Eastern emerald elysia</name>
    <name type="synonym">Sea slug</name>
    <dbReference type="NCBI Taxonomy" id="188477"/>
    <lineage>
        <taxon>Eukaryota</taxon>
        <taxon>Metazoa</taxon>
        <taxon>Spiralia</taxon>
        <taxon>Lophotrochozoa</taxon>
        <taxon>Mollusca</taxon>
        <taxon>Gastropoda</taxon>
        <taxon>Heterobranchia</taxon>
        <taxon>Euthyneura</taxon>
        <taxon>Panpulmonata</taxon>
        <taxon>Sacoglossa</taxon>
        <taxon>Placobranchoidea</taxon>
        <taxon>Plakobranchidae</taxon>
        <taxon>Elysia</taxon>
    </lineage>
</organism>
<dbReference type="OrthoDB" id="8062037at2759"/>
<keyword evidence="10" id="KW-1185">Reference proteome</keyword>
<dbReference type="InterPro" id="IPR000433">
    <property type="entry name" value="Znf_ZZ"/>
</dbReference>
<keyword evidence="3" id="KW-0862">Zinc</keyword>
<dbReference type="GO" id="GO:0061630">
    <property type="term" value="F:ubiquitin protein ligase activity"/>
    <property type="evidence" value="ECO:0007669"/>
    <property type="project" value="InterPro"/>
</dbReference>
<evidence type="ECO:0000259" key="7">
    <source>
        <dbReference type="PROSITE" id="PS50135"/>
    </source>
</evidence>
<feature type="compositionally biased region" description="Polar residues" evidence="5">
    <location>
        <begin position="665"/>
        <end position="693"/>
    </location>
</feature>
<dbReference type="SMART" id="SM00291">
    <property type="entry name" value="ZnF_ZZ"/>
    <property type="match status" value="1"/>
</dbReference>
<evidence type="ECO:0000259" key="8">
    <source>
        <dbReference type="PROSITE" id="PS50966"/>
    </source>
</evidence>
<keyword evidence="2 4" id="KW-0863">Zinc-finger</keyword>
<dbReference type="EMBL" id="RQTK01000583">
    <property type="protein sequence ID" value="RUS77411.1"/>
    <property type="molecule type" value="Genomic_DNA"/>
</dbReference>
<evidence type="ECO:0000256" key="3">
    <source>
        <dbReference type="ARBA" id="ARBA00022833"/>
    </source>
</evidence>
<feature type="domain" description="RING-type" evidence="6">
    <location>
        <begin position="146"/>
        <end position="198"/>
    </location>
</feature>
<keyword evidence="1" id="KW-0479">Metal-binding</keyword>
<evidence type="ECO:0000256" key="2">
    <source>
        <dbReference type="ARBA" id="ARBA00022771"/>
    </source>
</evidence>
<sequence>MSRSVPWRREVSEACNWHQSQALESTIYILRQTGPTGFLLKEEGERKNVKVFMGDPHTCTCPVFKKERDLCKHICWLLLRKFRLSVNDPLSWQLGLVEREINEILRGRVTAERPQRVSQAKKSVTDQTIDGRTVVEQREIAEEDVCPICQEELLAKKLPVTYCKFACGNSIHIKCMTVWADHQKKTTPEGVIKCPMCREDFGPIDLLKTESRNAGCKANPPPGIRMDRHLGVMCSNCSKAPIEGKCYRCMVCPTYHLCQRCFNFPIHTNHSFQFRQKRNQRWRSAPRTLGSGLPDALVNDLMHREITENDYDLLLQMERNQQEELSQLTEEDVNNLPLEKVREGGSLLSLGAQCRICLRGFCVGQAVRRLPCRHKFHKDCVDSWLVHSHPTCPVDGLPVFTRVHADALTSSGQSHQPQSEPSHGNGSGIQDITGLTLTAMGIPISASRTHGSRDPSAQSRHVRSGGDQSMLAGISGSGLELLGISVSQPQRNGVREHYSGHAPQETQSHSAEPPAANSIPGGRLLQQASQHRRRVAGRLRSNLGPPMSPTGATRLPFLYGVAAAQDASQATVPGAAAAGDSGSASLTPATLVSLLQSNALFNGLGDGGRDTGQVVYGERRASIGSRGSVFSENDVSSVGHTRRRERQMFAQLDQRPSSTDRHAVSSKTTASQKELQQIFLGNNPQNQPALTEDTSSRRPPQAPKTRTRLFRSVFQNHSNPSIQRNITQERNMHLEGSAFSSNDGP</sequence>
<dbReference type="Pfam" id="PF13639">
    <property type="entry name" value="zf-RING_2"/>
    <property type="match status" value="1"/>
</dbReference>
<proteinExistence type="predicted"/>
<gene>
    <name evidence="9" type="ORF">EGW08_014830</name>
</gene>
<protein>
    <submittedName>
        <fullName evidence="9">Uncharacterized protein</fullName>
    </submittedName>
</protein>
<dbReference type="Gene3D" id="3.30.60.90">
    <property type="match status" value="1"/>
</dbReference>
<dbReference type="CDD" id="cd16494">
    <property type="entry name" value="RING-CH-C4HC3_ZSWM2"/>
    <property type="match status" value="1"/>
</dbReference>
<feature type="domain" description="ZZ-type" evidence="7">
    <location>
        <begin position="229"/>
        <end position="280"/>
    </location>
</feature>
<dbReference type="InterPro" id="IPR039903">
    <property type="entry name" value="Zswim2"/>
</dbReference>
<dbReference type="Gene3D" id="3.30.40.10">
    <property type="entry name" value="Zinc/RING finger domain, C3HC4 (zinc finger)"/>
    <property type="match status" value="2"/>
</dbReference>
<reference evidence="9 10" key="1">
    <citation type="submission" date="2019-01" db="EMBL/GenBank/DDBJ databases">
        <title>A draft genome assembly of the solar-powered sea slug Elysia chlorotica.</title>
        <authorList>
            <person name="Cai H."/>
            <person name="Li Q."/>
            <person name="Fang X."/>
            <person name="Li J."/>
            <person name="Curtis N.E."/>
            <person name="Altenburger A."/>
            <person name="Shibata T."/>
            <person name="Feng M."/>
            <person name="Maeda T."/>
            <person name="Schwartz J.A."/>
            <person name="Shigenobu S."/>
            <person name="Lundholm N."/>
            <person name="Nishiyama T."/>
            <person name="Yang H."/>
            <person name="Hasebe M."/>
            <person name="Li S."/>
            <person name="Pierce S.K."/>
            <person name="Wang J."/>
        </authorList>
    </citation>
    <scope>NUCLEOTIDE SEQUENCE [LARGE SCALE GENOMIC DNA]</scope>
    <source>
        <strain evidence="9">EC2010</strain>
        <tissue evidence="9">Whole organism of an adult</tissue>
    </source>
</reference>
<evidence type="ECO:0000313" key="9">
    <source>
        <dbReference type="EMBL" id="RUS77411.1"/>
    </source>
</evidence>
<dbReference type="Proteomes" id="UP000271974">
    <property type="component" value="Unassembled WGS sequence"/>
</dbReference>
<dbReference type="GO" id="GO:0008270">
    <property type="term" value="F:zinc ion binding"/>
    <property type="evidence" value="ECO:0007669"/>
    <property type="project" value="UniProtKB-KW"/>
</dbReference>
<dbReference type="SMART" id="SM00184">
    <property type="entry name" value="RING"/>
    <property type="match status" value="2"/>
</dbReference>
<dbReference type="AlphaFoldDB" id="A0A3S0ZX32"/>
<dbReference type="Pfam" id="PF00569">
    <property type="entry name" value="ZZ"/>
    <property type="match status" value="1"/>
</dbReference>